<dbReference type="RefSeq" id="WP_129454071.1">
    <property type="nucleotide sequence ID" value="NZ_JACXYX010000008.1"/>
</dbReference>
<gene>
    <name evidence="2" type="ORF">EUA07_05900</name>
</gene>
<evidence type="ECO:0000313" key="2">
    <source>
        <dbReference type="EMBL" id="RYC03516.1"/>
    </source>
</evidence>
<protein>
    <submittedName>
        <fullName evidence="2">Uncharacterized protein</fullName>
    </submittedName>
</protein>
<sequence length="1214" mass="130839">MTSCGCSVSHDPGQLLRDGTDQEQRALSAPDPASAPVDDRRSEHAIVFAAAYSRYLRYVGFDDTVDPADPDWHQFFGSDISSLLAVVAVDRVDAYRTALQGWLCRLEDPPLTGSEADMKEALGAIFDAVGSLARGIDAVAVALPPADPLRATIVNLVRAQLSPMLRRLIGYHVAGQALGVVDPAVPAPSDVRILGRSVEPFQRFLVDPGAALSGEWPAGVDLPNWASYVAVDPLPHTDAYGQGATVVDRANHLATHHLFRAICESFLGAYARVVDGARTALHASFDSNGHQPHYALFLAFVRLLEHTRTQANQLTARHLDHYYRDVLRLRDLPSESGHAHVLVELAKHVTSHRLTAGALLRAGKDDVGEDAHFAVDTDVVVNRASVERLASVYRHHDTPGERLPLEDGRLFASPVAESGDGVGGETDAVGGSWHPFANKNYEHGRLTGIRMPPAEVGFAIASHHLWLAEGERTIVVRLHTSAAIAGGKTAAVDLRCRLTTADGWLERSVAVLSLDSEGGELQIELGGNDPAVTPYDAATHGYGFDTRLPVLLITLHHHPTTPWTTYTVLEKVELTGVTLDVRVKGLRSLALANDQGPIDPSKPFLAFGAVPRENSALVVGSTEAFQKSPGDVTLHTTWMTSPTAYGSPGTPQVTAEVLDAGTWEPLSMPSTDVTATVLEIGAVPAPHDTDPVLEQGVAYDTGSRSGFIRLRLDTGFGTEAYPLALAKWIAAGAGDGEPSPVPVLPLLESLTLDYTATQELTLADPTEAAGRFFHMMPFGHLAPSPAPLTGALPLLPRFLATGGTDAQAALYIGVRDLAPPQDLTLLFEVVDGSANPLVVKPDDHLHWSYLSGNDWEPFPTNAVSDSTDGLLSSGIVTMSVPADASTEHTALPAGLHWIRVAVAEAPDAVCRLLTVAAQALRATYVDRRNGSSSHTRQLPAGTITKLDPPEAAAKGVTQPFPTFGGRPVESAEAFRSRVSERLRHKDRAIALWDHEHLVLAAFPGIYQARCLNHTRYEPNTSGTGLYRELAPGHVTVVTIPDLAVAERRDPLRPATSLRLLGEVERFLAARMSCFATLHVRNPRFEEVRAGLNVRFRPGVDETFQVQELKREITRFLSPWAFRDDARPSFNGRIAKSVLVNYVEERPYVDYVTDVRLTHIDPDGGIESGDLDQVVGALAISILVSVPAEQHLVNVIRPDQPASGERCGCDPEAAR</sequence>
<dbReference type="Proteomes" id="UP000293291">
    <property type="component" value="Unassembled WGS sequence"/>
</dbReference>
<dbReference type="AlphaFoldDB" id="A0A4Q2SDV8"/>
<keyword evidence="3" id="KW-1185">Reference proteome</keyword>
<feature type="region of interest" description="Disordered" evidence="1">
    <location>
        <begin position="928"/>
        <end position="947"/>
    </location>
</feature>
<feature type="region of interest" description="Disordered" evidence="1">
    <location>
        <begin position="1"/>
        <end position="40"/>
    </location>
</feature>
<name>A0A4Q2SDV8_9ACTN</name>
<comment type="caution">
    <text evidence="2">The sequence shown here is derived from an EMBL/GenBank/DDBJ whole genome shotgun (WGS) entry which is preliminary data.</text>
</comment>
<evidence type="ECO:0000313" key="3">
    <source>
        <dbReference type="Proteomes" id="UP000293291"/>
    </source>
</evidence>
<reference evidence="2 3" key="1">
    <citation type="submission" date="2019-01" db="EMBL/GenBank/DDBJ databases">
        <title>Novel species of Nocardioides.</title>
        <authorList>
            <person name="Liu Q."/>
            <person name="Xin Y.-H."/>
        </authorList>
    </citation>
    <scope>NUCLEOTIDE SEQUENCE [LARGE SCALE GENOMIC DNA]</scope>
    <source>
        <strain evidence="2 3">CGMCC 4.6875</strain>
    </source>
</reference>
<accession>A0A4Q2SDV8</accession>
<evidence type="ECO:0000256" key="1">
    <source>
        <dbReference type="SAM" id="MobiDB-lite"/>
    </source>
</evidence>
<dbReference type="OrthoDB" id="9027184at2"/>
<dbReference type="EMBL" id="SDWU01000005">
    <property type="protein sequence ID" value="RYC03516.1"/>
    <property type="molecule type" value="Genomic_DNA"/>
</dbReference>
<organism evidence="2 3">
    <name type="scientific">Nocardioides ganghwensis</name>
    <dbReference type="NCBI Taxonomy" id="252230"/>
    <lineage>
        <taxon>Bacteria</taxon>
        <taxon>Bacillati</taxon>
        <taxon>Actinomycetota</taxon>
        <taxon>Actinomycetes</taxon>
        <taxon>Propionibacteriales</taxon>
        <taxon>Nocardioidaceae</taxon>
        <taxon>Nocardioides</taxon>
    </lineage>
</organism>
<proteinExistence type="predicted"/>